<protein>
    <submittedName>
        <fullName evidence="2">CHCH domain-containing protein</fullName>
    </submittedName>
</protein>
<sequence>MSAGPSHWAKDSAEEDRVETLIRGTGCWDQHIAVVDCMGDKGDWRRCQEQVQLFKACMTKKKQQPEEKKMLSELFSNLEIDETETNKERGQQCTPDNYSAEIHSVGWFLNKPLSIDRKADEDRELVSYKAAYFNYHEDYRKAVDEYNTLFSEYKHSRTHTVAAIDSLVRCALKTPDFPIGKLLSYLDEYEQCALDYGDQLQCLSLKKDVYSKLCLPDALQIFIDTVCLLCASVDLPEHWLAFGQRPSLIVGENFHIGYMTRAALLLERHSKHAHGFVNRVLNKKLVDLRKRLAEVGSPERIEEARQKMGFDVVSHEESTEPSEEMHRPVHDCRSKVEVYKSSEECMFIVERFKNRFSWMFEGCAQE</sequence>
<evidence type="ECO:0000313" key="2">
    <source>
        <dbReference type="WBParaSite" id="HCON_00158350-00001"/>
    </source>
</evidence>
<dbReference type="PANTHER" id="PTHR13639:SF2">
    <property type="entry name" value="CYTOCHROME C OXIDASE ASSEMBLY FACTOR 4 HOMOLOG, MITOCHONDRIAL"/>
    <property type="match status" value="1"/>
</dbReference>
<dbReference type="OrthoDB" id="5823879at2759"/>
<dbReference type="InterPro" id="IPR039870">
    <property type="entry name" value="Coa4-like"/>
</dbReference>
<name>A0A7I4Z0K8_HAECO</name>
<organism evidence="1 2">
    <name type="scientific">Haemonchus contortus</name>
    <name type="common">Barber pole worm</name>
    <dbReference type="NCBI Taxonomy" id="6289"/>
    <lineage>
        <taxon>Eukaryota</taxon>
        <taxon>Metazoa</taxon>
        <taxon>Ecdysozoa</taxon>
        <taxon>Nematoda</taxon>
        <taxon>Chromadorea</taxon>
        <taxon>Rhabditida</taxon>
        <taxon>Rhabditina</taxon>
        <taxon>Rhabditomorpha</taxon>
        <taxon>Strongyloidea</taxon>
        <taxon>Trichostrongylidae</taxon>
        <taxon>Haemonchus</taxon>
    </lineage>
</organism>
<dbReference type="GO" id="GO:0033617">
    <property type="term" value="P:mitochondrial respiratory chain complex IV assembly"/>
    <property type="evidence" value="ECO:0007669"/>
    <property type="project" value="InterPro"/>
</dbReference>
<dbReference type="Proteomes" id="UP000025227">
    <property type="component" value="Unplaced"/>
</dbReference>
<keyword evidence="1" id="KW-1185">Reference proteome</keyword>
<dbReference type="AlphaFoldDB" id="A0A7I4Z0K8"/>
<dbReference type="PANTHER" id="PTHR13639">
    <property type="entry name" value="CYTOCHROME C OXIDASE ASSEMBLY FACTOR 4 HOMOLOG, MITOCHONDRIAL"/>
    <property type="match status" value="1"/>
</dbReference>
<dbReference type="WBParaSite" id="HCON_00158350-00001">
    <property type="protein sequence ID" value="HCON_00158350-00001"/>
    <property type="gene ID" value="HCON_00158350"/>
</dbReference>
<dbReference type="OMA" id="FWISISK"/>
<dbReference type="GO" id="GO:0005758">
    <property type="term" value="C:mitochondrial intermembrane space"/>
    <property type="evidence" value="ECO:0007669"/>
    <property type="project" value="InterPro"/>
</dbReference>
<evidence type="ECO:0000313" key="1">
    <source>
        <dbReference type="Proteomes" id="UP000025227"/>
    </source>
</evidence>
<accession>A0A7I4Z0K8</accession>
<reference evidence="2" key="1">
    <citation type="submission" date="2020-12" db="UniProtKB">
        <authorList>
            <consortium name="WormBaseParasite"/>
        </authorList>
    </citation>
    <scope>IDENTIFICATION</scope>
    <source>
        <strain evidence="2">MHco3</strain>
    </source>
</reference>
<proteinExistence type="predicted"/>